<accession>A0ABS3F9M5</accession>
<dbReference type="EMBL" id="JAFLNC010000006">
    <property type="protein sequence ID" value="MBO0335173.1"/>
    <property type="molecule type" value="Genomic_DNA"/>
</dbReference>
<dbReference type="InterPro" id="IPR029069">
    <property type="entry name" value="HotDog_dom_sf"/>
</dbReference>
<dbReference type="RefSeq" id="WP_207047492.1">
    <property type="nucleotide sequence ID" value="NZ_JAFLNC010000006.1"/>
</dbReference>
<name>A0ABS3F9M5_9PROT</name>
<reference evidence="1 2" key="1">
    <citation type="submission" date="2021-03" db="EMBL/GenBank/DDBJ databases">
        <title>Sneathiella sp. CAU 1612 isolated from Kang Won-do.</title>
        <authorList>
            <person name="Kim W."/>
        </authorList>
    </citation>
    <scope>NUCLEOTIDE SEQUENCE [LARGE SCALE GENOMIC DNA]</scope>
    <source>
        <strain evidence="1 2">CAU 1612</strain>
    </source>
</reference>
<dbReference type="Proteomes" id="UP000664761">
    <property type="component" value="Unassembled WGS sequence"/>
</dbReference>
<evidence type="ECO:0000313" key="2">
    <source>
        <dbReference type="Proteomes" id="UP000664761"/>
    </source>
</evidence>
<sequence>MPRDDQIPAGVSEGYARPSVFLPLLPFVQTYRVKILEETAGHIVIEAPFQEALSTPPDLFPASFVGTIGDIAAVSACNSLLPAGWACATLDFTVKMTGQARGEKLIARGRVLQNGRTLSVGAADIYCVSQGQERLCGSVLASTRNFKI</sequence>
<evidence type="ECO:0000313" key="1">
    <source>
        <dbReference type="EMBL" id="MBO0335173.1"/>
    </source>
</evidence>
<proteinExistence type="predicted"/>
<dbReference type="SUPFAM" id="SSF54637">
    <property type="entry name" value="Thioesterase/thiol ester dehydrase-isomerase"/>
    <property type="match status" value="1"/>
</dbReference>
<dbReference type="Gene3D" id="3.10.129.10">
    <property type="entry name" value="Hotdog Thioesterase"/>
    <property type="match status" value="1"/>
</dbReference>
<keyword evidence="2" id="KW-1185">Reference proteome</keyword>
<comment type="caution">
    <text evidence="1">The sequence shown here is derived from an EMBL/GenBank/DDBJ whole genome shotgun (WGS) entry which is preliminary data.</text>
</comment>
<protein>
    <submittedName>
        <fullName evidence="1">PaaI family thioesterase</fullName>
    </submittedName>
</protein>
<gene>
    <name evidence="1" type="ORF">J0X12_16240</name>
</gene>
<dbReference type="CDD" id="cd03443">
    <property type="entry name" value="PaaI_thioesterase"/>
    <property type="match status" value="1"/>
</dbReference>
<organism evidence="1 2">
    <name type="scientific">Sneathiella sedimenti</name>
    <dbReference type="NCBI Taxonomy" id="2816034"/>
    <lineage>
        <taxon>Bacteria</taxon>
        <taxon>Pseudomonadati</taxon>
        <taxon>Pseudomonadota</taxon>
        <taxon>Alphaproteobacteria</taxon>
        <taxon>Sneathiellales</taxon>
        <taxon>Sneathiellaceae</taxon>
        <taxon>Sneathiella</taxon>
    </lineage>
</organism>